<keyword evidence="18" id="KW-1185">Reference proteome</keyword>
<keyword evidence="12" id="KW-0131">Cell cycle</keyword>
<dbReference type="GO" id="GO:0000730">
    <property type="term" value="P:DNA recombinase assembly"/>
    <property type="evidence" value="ECO:0007669"/>
    <property type="project" value="TreeGrafter"/>
</dbReference>
<sequence length="352" mass="38752">MGKQKQKESQPEEEEEENQEEESATGNREDEDQSWSLIDKLQEVGIGAADIKKLKEAGIYTVESIMMRTKKKLCSIKGLSEAKVDKILEATSKISFSGFVTGNDFMNRRKRVIRITTGSSTLDNLLGGGIETMSITEVFGEFRTGKTQMCHTLCVTAQLPKAQGGGCGKVAVIDSEGTFRPERIGPIAERFGLSAEDALSNILVARAYTSDHQMQLLPQLTAKFAEDTYRLLIVDSVTALFRVDYCGRGELSERQQKLGQYLSSLMKLAEEFNVAVFITNQVQADPSGASMFTADPKKPVGGHILGHASTTRLYLRKGRAEQRICKIYDSPSLPEAEAVYQISNDGIKDAES</sequence>
<dbReference type="PROSITE" id="PS50162">
    <property type="entry name" value="RECA_2"/>
    <property type="match status" value="1"/>
</dbReference>
<feature type="domain" description="RecA family profile 1" evidence="15">
    <location>
        <begin position="111"/>
        <end position="282"/>
    </location>
</feature>
<evidence type="ECO:0000256" key="2">
    <source>
        <dbReference type="ARBA" id="ARBA00008050"/>
    </source>
</evidence>
<evidence type="ECO:0000256" key="14">
    <source>
        <dbReference type="SAM" id="MobiDB-lite"/>
    </source>
</evidence>
<keyword evidence="9" id="KW-0233">DNA recombination</keyword>
<dbReference type="GO" id="GO:0140664">
    <property type="term" value="F:ATP-dependent DNA damage sensor activity"/>
    <property type="evidence" value="ECO:0007669"/>
    <property type="project" value="InterPro"/>
</dbReference>
<dbReference type="GeneID" id="68109542"/>
<dbReference type="VEuPathDB" id="AmoebaDB:NfTy_042500"/>
<evidence type="ECO:0000256" key="11">
    <source>
        <dbReference type="ARBA" id="ARBA00023254"/>
    </source>
</evidence>
<keyword evidence="8" id="KW-0238">DNA-binding</keyword>
<dbReference type="RefSeq" id="XP_044563217.1">
    <property type="nucleotide sequence ID" value="XM_044705506.1"/>
</dbReference>
<keyword evidence="11" id="KW-0469">Meiosis</keyword>
<dbReference type="SUPFAM" id="SSF52540">
    <property type="entry name" value="P-loop containing nucleoside triphosphate hydrolases"/>
    <property type="match status" value="1"/>
</dbReference>
<dbReference type="GO" id="GO:0000150">
    <property type="term" value="F:DNA strand exchange activity"/>
    <property type="evidence" value="ECO:0007669"/>
    <property type="project" value="InterPro"/>
</dbReference>
<dbReference type="GO" id="GO:0003690">
    <property type="term" value="F:double-stranded DNA binding"/>
    <property type="evidence" value="ECO:0007669"/>
    <property type="project" value="TreeGrafter"/>
</dbReference>
<dbReference type="InterPro" id="IPR027417">
    <property type="entry name" value="P-loop_NTPase"/>
</dbReference>
<dbReference type="InterPro" id="IPR020588">
    <property type="entry name" value="RecA_ATP-bd"/>
</dbReference>
<evidence type="ECO:0000259" key="16">
    <source>
        <dbReference type="PROSITE" id="PS50163"/>
    </source>
</evidence>
<dbReference type="OrthoDB" id="10251254at2759"/>
<dbReference type="PANTHER" id="PTHR22942">
    <property type="entry name" value="RECA/RAD51/RADA DNA STRAND-PAIRING FAMILY MEMBER"/>
    <property type="match status" value="1"/>
</dbReference>
<dbReference type="Pfam" id="PF14520">
    <property type="entry name" value="HHH_5"/>
    <property type="match status" value="1"/>
</dbReference>
<comment type="subcellular location">
    <subcellularLocation>
        <location evidence="1">Nucleus</location>
    </subcellularLocation>
</comment>
<dbReference type="GO" id="GO:0003697">
    <property type="term" value="F:single-stranded DNA binding"/>
    <property type="evidence" value="ECO:0007669"/>
    <property type="project" value="TreeGrafter"/>
</dbReference>
<name>A0A6A5BW38_NAEFO</name>
<dbReference type="SMART" id="SM00382">
    <property type="entry name" value="AAA"/>
    <property type="match status" value="1"/>
</dbReference>
<dbReference type="InterPro" id="IPR011940">
    <property type="entry name" value="Dmc1"/>
</dbReference>
<dbReference type="AlphaFoldDB" id="A0A6A5BW38"/>
<evidence type="ECO:0000313" key="18">
    <source>
        <dbReference type="Proteomes" id="UP000444721"/>
    </source>
</evidence>
<evidence type="ECO:0000256" key="7">
    <source>
        <dbReference type="ARBA" id="ARBA00022840"/>
    </source>
</evidence>
<gene>
    <name evidence="17" type="ORF">FDP41_002324</name>
</gene>
<proteinExistence type="inferred from homology"/>
<feature type="compositionally biased region" description="Acidic residues" evidence="14">
    <location>
        <begin position="11"/>
        <end position="33"/>
    </location>
</feature>
<evidence type="ECO:0000256" key="5">
    <source>
        <dbReference type="ARBA" id="ARBA00022741"/>
    </source>
</evidence>
<dbReference type="InterPro" id="IPR013632">
    <property type="entry name" value="Rad51_C"/>
</dbReference>
<evidence type="ECO:0000256" key="4">
    <source>
        <dbReference type="ARBA" id="ARBA00018144"/>
    </source>
</evidence>
<dbReference type="NCBIfam" id="TIGR02236">
    <property type="entry name" value="recomb_radA"/>
    <property type="match status" value="1"/>
</dbReference>
<evidence type="ECO:0000256" key="3">
    <source>
        <dbReference type="ARBA" id="ARBA00008897"/>
    </source>
</evidence>
<dbReference type="PIRSF" id="PIRSF005856">
    <property type="entry name" value="Rad51"/>
    <property type="match status" value="1"/>
</dbReference>
<dbReference type="SUPFAM" id="SSF47794">
    <property type="entry name" value="Rad51 N-terminal domain-like"/>
    <property type="match status" value="1"/>
</dbReference>
<organism evidence="17 18">
    <name type="scientific">Naegleria fowleri</name>
    <name type="common">Brain eating amoeba</name>
    <dbReference type="NCBI Taxonomy" id="5763"/>
    <lineage>
        <taxon>Eukaryota</taxon>
        <taxon>Discoba</taxon>
        <taxon>Heterolobosea</taxon>
        <taxon>Tetramitia</taxon>
        <taxon>Eutetramitia</taxon>
        <taxon>Vahlkampfiidae</taxon>
        <taxon>Naegleria</taxon>
    </lineage>
</organism>
<dbReference type="GO" id="GO:0042148">
    <property type="term" value="P:DNA strand invasion"/>
    <property type="evidence" value="ECO:0007669"/>
    <property type="project" value="TreeGrafter"/>
</dbReference>
<feature type="domain" description="RecA family profile 2" evidence="16">
    <location>
        <begin position="289"/>
        <end position="352"/>
    </location>
</feature>
<feature type="compositionally biased region" description="Basic and acidic residues" evidence="14">
    <location>
        <begin position="1"/>
        <end position="10"/>
    </location>
</feature>
<keyword evidence="5 13" id="KW-0547">Nucleotide-binding</keyword>
<dbReference type="NCBIfam" id="TIGR02238">
    <property type="entry name" value="recomb_DMC1"/>
    <property type="match status" value="1"/>
</dbReference>
<dbReference type="Gene3D" id="3.40.50.300">
    <property type="entry name" value="P-loop containing nucleotide triphosphate hydrolases"/>
    <property type="match status" value="1"/>
</dbReference>
<dbReference type="InterPro" id="IPR020587">
    <property type="entry name" value="RecA_monomer-monomer_interface"/>
</dbReference>
<dbReference type="EMBL" id="VFQX01000029">
    <property type="protein sequence ID" value="KAF0978504.1"/>
    <property type="molecule type" value="Genomic_DNA"/>
</dbReference>
<evidence type="ECO:0000313" key="17">
    <source>
        <dbReference type="EMBL" id="KAF0978504.1"/>
    </source>
</evidence>
<dbReference type="GO" id="GO:0006312">
    <property type="term" value="P:mitotic recombination"/>
    <property type="evidence" value="ECO:0007669"/>
    <property type="project" value="TreeGrafter"/>
</dbReference>
<dbReference type="Proteomes" id="UP000444721">
    <property type="component" value="Unassembled WGS sequence"/>
</dbReference>
<dbReference type="CDD" id="cd19514">
    <property type="entry name" value="DMC1"/>
    <property type="match status" value="1"/>
</dbReference>
<dbReference type="OMA" id="ANPMKPV"/>
<dbReference type="NCBIfam" id="NF003301">
    <property type="entry name" value="PRK04301.1"/>
    <property type="match status" value="1"/>
</dbReference>
<dbReference type="InterPro" id="IPR016467">
    <property type="entry name" value="DNA_recomb/repair_RecA-like"/>
</dbReference>
<dbReference type="VEuPathDB" id="AmoebaDB:FDP41_002324"/>
<evidence type="ECO:0000256" key="6">
    <source>
        <dbReference type="ARBA" id="ARBA00022763"/>
    </source>
</evidence>
<evidence type="ECO:0000256" key="9">
    <source>
        <dbReference type="ARBA" id="ARBA00023172"/>
    </source>
</evidence>
<evidence type="ECO:0000256" key="12">
    <source>
        <dbReference type="ARBA" id="ARBA00023306"/>
    </source>
</evidence>
<dbReference type="GO" id="GO:0000794">
    <property type="term" value="C:condensed nuclear chromosome"/>
    <property type="evidence" value="ECO:0007669"/>
    <property type="project" value="TreeGrafter"/>
</dbReference>
<keyword evidence="6" id="KW-0227">DNA damage</keyword>
<evidence type="ECO:0000259" key="15">
    <source>
        <dbReference type="PROSITE" id="PS50162"/>
    </source>
</evidence>
<dbReference type="InterPro" id="IPR011938">
    <property type="entry name" value="DNA_recomb/repair_RadA"/>
</dbReference>
<dbReference type="InterPro" id="IPR010995">
    <property type="entry name" value="DNA_repair_Rad51/TF_NusA_a-hlx"/>
</dbReference>
<evidence type="ECO:0000256" key="10">
    <source>
        <dbReference type="ARBA" id="ARBA00023242"/>
    </source>
</evidence>
<dbReference type="PANTHER" id="PTHR22942:SF30">
    <property type="entry name" value="MEIOTIC RECOMBINATION PROTEIN DMC1_LIM15 HOMOLOG"/>
    <property type="match status" value="1"/>
</dbReference>
<dbReference type="FunFam" id="1.10.150.20:FF:000126">
    <property type="entry name" value="DNA repair protein RAD51 homolog"/>
    <property type="match status" value="1"/>
</dbReference>
<feature type="region of interest" description="Disordered" evidence="14">
    <location>
        <begin position="1"/>
        <end position="34"/>
    </location>
</feature>
<comment type="similarity">
    <text evidence="2">Belongs to the eukaryotic RecA-like protein family.</text>
</comment>
<evidence type="ECO:0000256" key="13">
    <source>
        <dbReference type="RuleBase" id="RU003422"/>
    </source>
</evidence>
<accession>A0A6A5BW38</accession>
<dbReference type="VEuPathDB" id="AmoebaDB:NF0007900"/>
<dbReference type="PROSITE" id="PS50163">
    <property type="entry name" value="RECA_3"/>
    <property type="match status" value="1"/>
</dbReference>
<dbReference type="Pfam" id="PF08423">
    <property type="entry name" value="Rad51"/>
    <property type="match status" value="1"/>
</dbReference>
<dbReference type="GO" id="GO:0005524">
    <property type="term" value="F:ATP binding"/>
    <property type="evidence" value="ECO:0007669"/>
    <property type="project" value="UniProtKB-KW"/>
</dbReference>
<evidence type="ECO:0000256" key="8">
    <source>
        <dbReference type="ARBA" id="ARBA00023125"/>
    </source>
</evidence>
<dbReference type="InterPro" id="IPR003593">
    <property type="entry name" value="AAA+_ATPase"/>
</dbReference>
<comment type="caution">
    <text evidence="17">The sequence shown here is derived from an EMBL/GenBank/DDBJ whole genome shotgun (WGS) entry which is preliminary data.</text>
</comment>
<dbReference type="GO" id="GO:0007131">
    <property type="term" value="P:reciprocal meiotic recombination"/>
    <property type="evidence" value="ECO:0007669"/>
    <property type="project" value="InterPro"/>
</dbReference>
<keyword evidence="10" id="KW-0539">Nucleus</keyword>
<dbReference type="Gene3D" id="1.10.150.20">
    <property type="entry name" value="5' to 3' exonuclease, C-terminal subdomain"/>
    <property type="match status" value="1"/>
</dbReference>
<comment type="similarity">
    <text evidence="3">Belongs to the RecA family. DMC1 subfamily.</text>
</comment>
<evidence type="ECO:0000256" key="1">
    <source>
        <dbReference type="ARBA" id="ARBA00004123"/>
    </source>
</evidence>
<protein>
    <recommendedName>
        <fullName evidence="4">DNA repair and recombination protein RadA</fullName>
    </recommendedName>
</protein>
<keyword evidence="7 13" id="KW-0067">ATP-binding</keyword>
<dbReference type="GO" id="GO:0003684">
    <property type="term" value="F:damaged DNA binding"/>
    <property type="evidence" value="ECO:0007669"/>
    <property type="project" value="InterPro"/>
</dbReference>
<dbReference type="FunFam" id="3.40.50.300:FF:000239">
    <property type="entry name" value="Meiotic recombination protein DMC1"/>
    <property type="match status" value="1"/>
</dbReference>
<reference evidence="17 18" key="1">
    <citation type="journal article" date="2019" name="Sci. Rep.">
        <title>Nanopore sequencing improves the draft genome of the human pathogenic amoeba Naegleria fowleri.</title>
        <authorList>
            <person name="Liechti N."/>
            <person name="Schurch N."/>
            <person name="Bruggmann R."/>
            <person name="Wittwer M."/>
        </authorList>
    </citation>
    <scope>NUCLEOTIDE SEQUENCE [LARGE SCALE GENOMIC DNA]</scope>
    <source>
        <strain evidence="17 18">ATCC 30894</strain>
    </source>
</reference>
<dbReference type="GO" id="GO:0070192">
    <property type="term" value="P:chromosome organization involved in meiotic cell cycle"/>
    <property type="evidence" value="ECO:0007669"/>
    <property type="project" value="TreeGrafter"/>
</dbReference>